<gene>
    <name evidence="2" type="ORF">MNBD_ACTINO02-673</name>
</gene>
<dbReference type="InterPro" id="IPR029058">
    <property type="entry name" value="AB_hydrolase_fold"/>
</dbReference>
<sequence length="218" mass="23777">HMGHGASTRNWDVPVDWWQNGRDDVQCGGGIPFDMVVGHSSGAGNAVLAALIDPEFTHRLVLIEPILLPPPYVQDTQHPLVVGALRRKRWFESREAAYANFHGRGVFATWDERAFDAYMAYGFVDEPDGSVVIACDPRHESEYFGAATAHGGWERMGEIGVPVHIVAGETSDSHPPEFVELQRERFGGTSEIVAGVGHLVPMEAPGVVAEIVIRELGA</sequence>
<feature type="non-terminal residue" evidence="2">
    <location>
        <position position="1"/>
    </location>
</feature>
<protein>
    <recommendedName>
        <fullName evidence="1">AB hydrolase-1 domain-containing protein</fullName>
    </recommendedName>
</protein>
<evidence type="ECO:0000259" key="1">
    <source>
        <dbReference type="Pfam" id="PF12697"/>
    </source>
</evidence>
<name>A0A3B0SPA6_9ZZZZ</name>
<proteinExistence type="predicted"/>
<reference evidence="2" key="1">
    <citation type="submission" date="2018-06" db="EMBL/GenBank/DDBJ databases">
        <authorList>
            <person name="Zhirakovskaya E."/>
        </authorList>
    </citation>
    <scope>NUCLEOTIDE SEQUENCE</scope>
</reference>
<dbReference type="AlphaFoldDB" id="A0A3B0SPA6"/>
<dbReference type="Gene3D" id="3.40.50.1820">
    <property type="entry name" value="alpha/beta hydrolase"/>
    <property type="match status" value="1"/>
</dbReference>
<evidence type="ECO:0000313" key="2">
    <source>
        <dbReference type="EMBL" id="VAW08121.1"/>
    </source>
</evidence>
<dbReference type="Pfam" id="PF12697">
    <property type="entry name" value="Abhydrolase_6"/>
    <property type="match status" value="1"/>
</dbReference>
<accession>A0A3B0SPA6</accession>
<dbReference type="EMBL" id="UOEK01000443">
    <property type="protein sequence ID" value="VAW08121.1"/>
    <property type="molecule type" value="Genomic_DNA"/>
</dbReference>
<organism evidence="2">
    <name type="scientific">hydrothermal vent metagenome</name>
    <dbReference type="NCBI Taxonomy" id="652676"/>
    <lineage>
        <taxon>unclassified sequences</taxon>
        <taxon>metagenomes</taxon>
        <taxon>ecological metagenomes</taxon>
    </lineage>
</organism>
<feature type="domain" description="AB hydrolase-1" evidence="1">
    <location>
        <begin position="3"/>
        <end position="210"/>
    </location>
</feature>
<dbReference type="SUPFAM" id="SSF53474">
    <property type="entry name" value="alpha/beta-Hydrolases"/>
    <property type="match status" value="1"/>
</dbReference>
<dbReference type="InterPro" id="IPR000073">
    <property type="entry name" value="AB_hydrolase_1"/>
</dbReference>